<evidence type="ECO:0000313" key="3">
    <source>
        <dbReference type="Proteomes" id="UP001418796"/>
    </source>
</evidence>
<feature type="transmembrane region" description="Helical" evidence="1">
    <location>
        <begin position="7"/>
        <end position="29"/>
    </location>
</feature>
<feature type="transmembrane region" description="Helical" evidence="1">
    <location>
        <begin position="41"/>
        <end position="58"/>
    </location>
</feature>
<keyword evidence="1" id="KW-1133">Transmembrane helix</keyword>
<organism evidence="2 3">
    <name type="scientific">Alkalicoccobacillus gibsonii</name>
    <dbReference type="NCBI Taxonomy" id="79881"/>
    <lineage>
        <taxon>Bacteria</taxon>
        <taxon>Bacillati</taxon>
        <taxon>Bacillota</taxon>
        <taxon>Bacilli</taxon>
        <taxon>Bacillales</taxon>
        <taxon>Bacillaceae</taxon>
        <taxon>Alkalicoccobacillus</taxon>
    </lineage>
</organism>
<sequence length="186" mass="21490">MFVLSELTFQIILVGILLSLIMVGSIFLPKFIKKRSKKHDHLISILLSAFALASYIQLNSFVPVAYEEDYFVTGTSLEQVTDKQARSLSVPRAFVINEYEQRPFKIELSSGDHQLFVTVDTTDYQAVVDYAREHDSLVVFNRSIDMLGYYQERFTDTYAEFADELDDEEIVKELEEAFPEHTFTFT</sequence>
<dbReference type="Proteomes" id="UP001418796">
    <property type="component" value="Unassembled WGS sequence"/>
</dbReference>
<keyword evidence="1" id="KW-0812">Transmembrane</keyword>
<evidence type="ECO:0000313" key="2">
    <source>
        <dbReference type="EMBL" id="MEN0644229.1"/>
    </source>
</evidence>
<evidence type="ECO:0000256" key="1">
    <source>
        <dbReference type="SAM" id="Phobius"/>
    </source>
</evidence>
<dbReference type="EMBL" id="JBCITK010000001">
    <property type="protein sequence ID" value="MEN0644229.1"/>
    <property type="molecule type" value="Genomic_DNA"/>
</dbReference>
<name>A0ABU9VK60_9BACI</name>
<comment type="caution">
    <text evidence="2">The sequence shown here is derived from an EMBL/GenBank/DDBJ whole genome shotgun (WGS) entry which is preliminary data.</text>
</comment>
<gene>
    <name evidence="2" type="ORF">MKY91_13840</name>
</gene>
<keyword evidence="1" id="KW-0472">Membrane</keyword>
<accession>A0ABU9VK60</accession>
<keyword evidence="3" id="KW-1185">Reference proteome</keyword>
<proteinExistence type="predicted"/>
<protein>
    <submittedName>
        <fullName evidence="2">Uncharacterized protein</fullName>
    </submittedName>
</protein>
<reference evidence="2 3" key="1">
    <citation type="submission" date="2024-03" db="EMBL/GenBank/DDBJ databases">
        <title>Bacilli Hybrid Assemblies.</title>
        <authorList>
            <person name="Kovac J."/>
        </authorList>
    </citation>
    <scope>NUCLEOTIDE SEQUENCE [LARGE SCALE GENOMIC DNA]</scope>
    <source>
        <strain evidence="2 3">FSL R7-0666</strain>
    </source>
</reference>
<dbReference type="RefSeq" id="WP_343130971.1">
    <property type="nucleotide sequence ID" value="NZ_JBCITK010000001.1"/>
</dbReference>